<dbReference type="AlphaFoldDB" id="A0A182T717"/>
<evidence type="ECO:0000259" key="5">
    <source>
        <dbReference type="PROSITE" id="PS51004"/>
    </source>
</evidence>
<dbReference type="InterPro" id="IPR036352">
    <property type="entry name" value="Semap_dom_sf"/>
</dbReference>
<dbReference type="GO" id="GO:0008045">
    <property type="term" value="P:motor neuron axon guidance"/>
    <property type="evidence" value="ECO:0007669"/>
    <property type="project" value="TreeGrafter"/>
</dbReference>
<dbReference type="GO" id="GO:0050772">
    <property type="term" value="P:positive regulation of axonogenesis"/>
    <property type="evidence" value="ECO:0007669"/>
    <property type="project" value="TreeGrafter"/>
</dbReference>
<dbReference type="PANTHER" id="PTHR22625:SF44">
    <property type="entry name" value="PLEXIN-B"/>
    <property type="match status" value="1"/>
</dbReference>
<dbReference type="GO" id="GO:0017154">
    <property type="term" value="F:semaphorin receptor activity"/>
    <property type="evidence" value="ECO:0007669"/>
    <property type="project" value="InterPro"/>
</dbReference>
<feature type="region of interest" description="Disordered" evidence="3">
    <location>
        <begin position="26"/>
        <end position="52"/>
    </location>
</feature>
<comment type="caution">
    <text evidence="2">Lacks conserved residue(s) required for the propagation of feature annotation.</text>
</comment>
<protein>
    <recommendedName>
        <fullName evidence="5">Sema domain-containing protein</fullName>
    </recommendedName>
</protein>
<feature type="chain" id="PRO_5012881753" description="Sema domain-containing protein" evidence="4">
    <location>
        <begin position="16"/>
        <end position="147"/>
    </location>
</feature>
<reference evidence="7" key="1">
    <citation type="submission" date="2013-09" db="EMBL/GenBank/DDBJ databases">
        <title>The Genome Sequence of Anopheles maculatus species B.</title>
        <authorList>
            <consortium name="The Broad Institute Genomics Platform"/>
            <person name="Neafsey D.E."/>
            <person name="Besansky N."/>
            <person name="Howell P."/>
            <person name="Walton C."/>
            <person name="Young S.K."/>
            <person name="Zeng Q."/>
            <person name="Gargeya S."/>
            <person name="Fitzgerald M."/>
            <person name="Haas B."/>
            <person name="Abouelleil A."/>
            <person name="Allen A.W."/>
            <person name="Alvarado L."/>
            <person name="Arachchi H.M."/>
            <person name="Berlin A.M."/>
            <person name="Chapman S.B."/>
            <person name="Gainer-Dewar J."/>
            <person name="Goldberg J."/>
            <person name="Griggs A."/>
            <person name="Gujja S."/>
            <person name="Hansen M."/>
            <person name="Howarth C."/>
            <person name="Imamovic A."/>
            <person name="Ireland A."/>
            <person name="Larimer J."/>
            <person name="McCowan C."/>
            <person name="Murphy C."/>
            <person name="Pearson M."/>
            <person name="Poon T.W."/>
            <person name="Priest M."/>
            <person name="Roberts A."/>
            <person name="Saif S."/>
            <person name="Shea T."/>
            <person name="Sisk P."/>
            <person name="Sykes S."/>
            <person name="Wortman J."/>
            <person name="Nusbaum C."/>
            <person name="Birren B."/>
        </authorList>
    </citation>
    <scope>NUCLEOTIDE SEQUENCE [LARGE SCALE GENOMIC DNA]</scope>
    <source>
        <strain evidence="7">maculatus3</strain>
    </source>
</reference>
<accession>A0A182T717</accession>
<organism evidence="6 7">
    <name type="scientific">Anopheles maculatus</name>
    <dbReference type="NCBI Taxonomy" id="74869"/>
    <lineage>
        <taxon>Eukaryota</taxon>
        <taxon>Metazoa</taxon>
        <taxon>Ecdysozoa</taxon>
        <taxon>Arthropoda</taxon>
        <taxon>Hexapoda</taxon>
        <taxon>Insecta</taxon>
        <taxon>Pterygota</taxon>
        <taxon>Neoptera</taxon>
        <taxon>Endopterygota</taxon>
        <taxon>Diptera</taxon>
        <taxon>Nematocera</taxon>
        <taxon>Culicoidea</taxon>
        <taxon>Culicidae</taxon>
        <taxon>Anophelinae</taxon>
        <taxon>Anopheles</taxon>
        <taxon>Anopheles maculatus group</taxon>
    </lineage>
</organism>
<keyword evidence="4" id="KW-0732">Signal</keyword>
<evidence type="ECO:0000256" key="3">
    <source>
        <dbReference type="SAM" id="MobiDB-lite"/>
    </source>
</evidence>
<dbReference type="GO" id="GO:0030334">
    <property type="term" value="P:regulation of cell migration"/>
    <property type="evidence" value="ECO:0007669"/>
    <property type="project" value="TreeGrafter"/>
</dbReference>
<evidence type="ECO:0000313" key="7">
    <source>
        <dbReference type="Proteomes" id="UP000075901"/>
    </source>
</evidence>
<evidence type="ECO:0000313" key="6">
    <source>
        <dbReference type="EnsemblMetazoa" id="AMAM020933-PA"/>
    </source>
</evidence>
<dbReference type="InterPro" id="IPR031148">
    <property type="entry name" value="Plexin"/>
</dbReference>
<dbReference type="PROSITE" id="PS51004">
    <property type="entry name" value="SEMA"/>
    <property type="match status" value="1"/>
</dbReference>
<dbReference type="Proteomes" id="UP000075901">
    <property type="component" value="Unassembled WGS sequence"/>
</dbReference>
<evidence type="ECO:0000256" key="1">
    <source>
        <dbReference type="ARBA" id="ARBA00022782"/>
    </source>
</evidence>
<evidence type="ECO:0000256" key="4">
    <source>
        <dbReference type="SAM" id="SignalP"/>
    </source>
</evidence>
<dbReference type="GO" id="GO:0008360">
    <property type="term" value="P:regulation of cell shape"/>
    <property type="evidence" value="ECO:0007669"/>
    <property type="project" value="TreeGrafter"/>
</dbReference>
<name>A0A182T717_9DIPT</name>
<sequence length="147" mass="16159">MQLLLRLILLRLVGGMLPLDAVLKGKQPPLSSSSTSTSGHGQQQQQHRGQHVHGPTVLDDIVARYSLPNGTSRFTHLTYDPTRRMFYAGATNRVLQLNENLTLLKEAITGPKLDSAQCHAAGCPPDVLDSVQTDNYNKVLLYNRDGD</sequence>
<evidence type="ECO:0000256" key="2">
    <source>
        <dbReference type="PROSITE-ProRule" id="PRU00352"/>
    </source>
</evidence>
<dbReference type="SUPFAM" id="SSF101912">
    <property type="entry name" value="Sema domain"/>
    <property type="match status" value="1"/>
</dbReference>
<dbReference type="GO" id="GO:0005886">
    <property type="term" value="C:plasma membrane"/>
    <property type="evidence" value="ECO:0007669"/>
    <property type="project" value="TreeGrafter"/>
</dbReference>
<dbReference type="InterPro" id="IPR001627">
    <property type="entry name" value="Semap_dom"/>
</dbReference>
<dbReference type="Gene3D" id="2.130.10.10">
    <property type="entry name" value="YVTN repeat-like/Quinoprotein amine dehydrogenase"/>
    <property type="match status" value="1"/>
</dbReference>
<reference evidence="6" key="2">
    <citation type="submission" date="2020-05" db="UniProtKB">
        <authorList>
            <consortium name="EnsemblMetazoa"/>
        </authorList>
    </citation>
    <scope>IDENTIFICATION</scope>
    <source>
        <strain evidence="6">maculatus3</strain>
    </source>
</reference>
<dbReference type="GO" id="GO:0007162">
    <property type="term" value="P:negative regulation of cell adhesion"/>
    <property type="evidence" value="ECO:0007669"/>
    <property type="project" value="TreeGrafter"/>
</dbReference>
<dbReference type="EnsemblMetazoa" id="AMAM020933-RA">
    <property type="protein sequence ID" value="AMAM020933-PA"/>
    <property type="gene ID" value="AMAM020933"/>
</dbReference>
<feature type="signal peptide" evidence="4">
    <location>
        <begin position="1"/>
        <end position="15"/>
    </location>
</feature>
<dbReference type="GO" id="GO:0002116">
    <property type="term" value="C:semaphorin receptor complex"/>
    <property type="evidence" value="ECO:0007669"/>
    <property type="project" value="TreeGrafter"/>
</dbReference>
<dbReference type="InterPro" id="IPR015943">
    <property type="entry name" value="WD40/YVTN_repeat-like_dom_sf"/>
</dbReference>
<dbReference type="GO" id="GO:0097374">
    <property type="term" value="P:sensory neuron axon guidance"/>
    <property type="evidence" value="ECO:0007669"/>
    <property type="project" value="TreeGrafter"/>
</dbReference>
<keyword evidence="7" id="KW-1185">Reference proteome</keyword>
<feature type="compositionally biased region" description="Low complexity" evidence="3">
    <location>
        <begin position="31"/>
        <end position="47"/>
    </location>
</feature>
<dbReference type="VEuPathDB" id="VectorBase:AMAM020933"/>
<dbReference type="PANTHER" id="PTHR22625">
    <property type="entry name" value="PLEXIN"/>
    <property type="match status" value="1"/>
</dbReference>
<keyword evidence="1" id="KW-0221">Differentiation</keyword>
<proteinExistence type="predicted"/>
<feature type="domain" description="Sema" evidence="5">
    <location>
        <begin position="53"/>
        <end position="147"/>
    </location>
</feature>